<dbReference type="AlphaFoldDB" id="A0A556ABK1"/>
<evidence type="ECO:0000256" key="1">
    <source>
        <dbReference type="SAM" id="MobiDB-lite"/>
    </source>
</evidence>
<dbReference type="OrthoDB" id="641022at2"/>
<feature type="compositionally biased region" description="Low complexity" evidence="1">
    <location>
        <begin position="476"/>
        <end position="497"/>
    </location>
</feature>
<accession>A0A556ABK1</accession>
<feature type="region of interest" description="Disordered" evidence="1">
    <location>
        <begin position="476"/>
        <end position="503"/>
    </location>
</feature>
<dbReference type="EMBL" id="VLTJ01000039">
    <property type="protein sequence ID" value="TSH90272.1"/>
    <property type="molecule type" value="Genomic_DNA"/>
</dbReference>
<proteinExistence type="predicted"/>
<evidence type="ECO:0000313" key="4">
    <source>
        <dbReference type="EMBL" id="TSH90272.1"/>
    </source>
</evidence>
<protein>
    <submittedName>
        <fullName evidence="4">Virulence factor family protein</fullName>
    </submittedName>
</protein>
<name>A0A556ABK1_9BURK</name>
<dbReference type="RefSeq" id="WP_143950187.1">
    <property type="nucleotide sequence ID" value="NZ_BAABMB010000003.1"/>
</dbReference>
<feature type="signal peptide" evidence="2">
    <location>
        <begin position="1"/>
        <end position="24"/>
    </location>
</feature>
<dbReference type="SUPFAM" id="SSF53474">
    <property type="entry name" value="alpha/beta-Hydrolases"/>
    <property type="match status" value="2"/>
</dbReference>
<dbReference type="InterPro" id="IPR011225">
    <property type="entry name" value="IV_sec_VirJ"/>
</dbReference>
<evidence type="ECO:0000259" key="3">
    <source>
        <dbReference type="Pfam" id="PF06057"/>
    </source>
</evidence>
<evidence type="ECO:0000256" key="2">
    <source>
        <dbReference type="SAM" id="SignalP"/>
    </source>
</evidence>
<dbReference type="InterPro" id="IPR010333">
    <property type="entry name" value="VirJ"/>
</dbReference>
<sequence>MTCTRLLAWACSAALALAGAVAHAAEPVRFSHGLFENIPVYPPQGDATGAVMLISDAEGWDAAADALARALAGAGALVAGVDVRTLYRDARAVDCLYPYGDLDNLARNVQAYLQARTVYAPIVAGLGEGGALAYAVSAGAPAGTFVGALSYGFRPRLNAPLLLCEGRDEVYTTGARREPMRLLPVGADAPPWYDLQNPTEPDASAARAFLAHVPQGHALAYPDDAEARHLGPLAPAVQARWVEGYRALAAHAQRTAGAPAALAELPLVPVEAKAGAPASDLFAVLVSGDGGWAKIDEVLAEHLTAAGVPVVGVDALRYFWRERTPEGWARDLERIVAFYRAQWHKPRVVLIGFSQGADVMPFAASRLSPGARAAVARVVLLSPGQRAAFEFHVANWLSSPNDGVPVAPEIQRLPAGLVVCVYGEDDDGSVCPGMKATPGVEVRALPGDHHFDDDYDAVGRVIRDAYAVSIPVAAPASAPATTPTPASAEALTPAPASGETATP</sequence>
<keyword evidence="2" id="KW-0732">Signal</keyword>
<dbReference type="Pfam" id="PF06057">
    <property type="entry name" value="VirJ"/>
    <property type="match status" value="1"/>
</dbReference>
<dbReference type="InterPro" id="IPR029058">
    <property type="entry name" value="AB_hydrolase_fold"/>
</dbReference>
<dbReference type="PIRSF" id="PIRSF029063">
    <property type="entry name" value="IV_sec_VirJ"/>
    <property type="match status" value="1"/>
</dbReference>
<dbReference type="Gene3D" id="3.40.50.1820">
    <property type="entry name" value="alpha/beta hydrolase"/>
    <property type="match status" value="1"/>
</dbReference>
<feature type="domain" description="Bacterial virulence" evidence="3">
    <location>
        <begin position="280"/>
        <end position="465"/>
    </location>
</feature>
<comment type="caution">
    <text evidence="4">The sequence shown here is derived from an EMBL/GenBank/DDBJ whole genome shotgun (WGS) entry which is preliminary data.</text>
</comment>
<evidence type="ECO:0000313" key="5">
    <source>
        <dbReference type="Proteomes" id="UP000318405"/>
    </source>
</evidence>
<dbReference type="Proteomes" id="UP000318405">
    <property type="component" value="Unassembled WGS sequence"/>
</dbReference>
<organism evidence="4 5">
    <name type="scientific">Verticiella sediminum</name>
    <dbReference type="NCBI Taxonomy" id="1247510"/>
    <lineage>
        <taxon>Bacteria</taxon>
        <taxon>Pseudomonadati</taxon>
        <taxon>Pseudomonadota</taxon>
        <taxon>Betaproteobacteria</taxon>
        <taxon>Burkholderiales</taxon>
        <taxon>Alcaligenaceae</taxon>
        <taxon>Verticiella</taxon>
    </lineage>
</organism>
<feature type="chain" id="PRO_5021855479" evidence="2">
    <location>
        <begin position="25"/>
        <end position="503"/>
    </location>
</feature>
<gene>
    <name evidence="4" type="ORF">FOZ76_20795</name>
</gene>
<reference evidence="4 5" key="1">
    <citation type="submission" date="2019-07" db="EMBL/GenBank/DDBJ databases">
        <title>Qingshengfaniella alkalisoli gen. nov., sp. nov., isolated from saline soil.</title>
        <authorList>
            <person name="Xu L."/>
            <person name="Huang X.-X."/>
            <person name="Sun J.-Q."/>
        </authorList>
    </citation>
    <scope>NUCLEOTIDE SEQUENCE [LARGE SCALE GENOMIC DNA]</scope>
    <source>
        <strain evidence="4 5">DSM 27279</strain>
    </source>
</reference>
<keyword evidence="5" id="KW-1185">Reference proteome</keyword>